<comment type="catalytic activity">
    <reaction evidence="7">
        <text>D-ribose 5-phosphate + ATP = 5-phospho-alpha-D-ribose 1-diphosphate + AMP + H(+)</text>
        <dbReference type="Rhea" id="RHEA:15609"/>
        <dbReference type="ChEBI" id="CHEBI:15378"/>
        <dbReference type="ChEBI" id="CHEBI:30616"/>
        <dbReference type="ChEBI" id="CHEBI:58017"/>
        <dbReference type="ChEBI" id="CHEBI:78346"/>
        <dbReference type="ChEBI" id="CHEBI:456215"/>
        <dbReference type="EC" id="2.7.6.1"/>
    </reaction>
</comment>
<dbReference type="SUPFAM" id="SSF53271">
    <property type="entry name" value="PRTase-like"/>
    <property type="match status" value="2"/>
</dbReference>
<sequence length="388" mass="44081">MEDINFKQHIPFGDPGLIVMENCKYFGDSIDRYLLDERLRCGLDAEALPETYIIKHDEVRFSNGEGKVFIEETVRGKDIYILTDIGNYSLTYKMHGFINHKSPDDHLQDLKRVLSAMAGKARRITLIMPLLYASRQHSRKGRESLDCAMALQELEKLGIDDIITFDAHDPTIQNAIPLISFENLYPTFEIVKSILCHEKAVLDDPSNMLIVSPDTGAMDRAIYYSSVLSIDIGLFYKRRDHSRVVHGRNPIVQHEYIGQDVTGKNILIVDDMIASGESVFDIAKELKKRKAGKIFIATTFALFTDGISKFTKFYDDGLIDRVYTTNLSYLQDDAKKAPWLTIVDMSEYIAKMINRLNFDISIGDLIDASVGIRDILAFKNDLETEKDA</sequence>
<name>A0ABS5PMC0_9FIRM</name>
<reference evidence="9 10" key="1">
    <citation type="submission" date="2021-05" db="EMBL/GenBank/DDBJ databases">
        <title>Fusibacter ferrireducens sp. nov., an anaerobic, sulfur- and Fe-reducing bacterium isolated from the mangrove sediment.</title>
        <authorList>
            <person name="Qiu D."/>
        </authorList>
    </citation>
    <scope>NUCLEOTIDE SEQUENCE [LARGE SCALE GENOMIC DNA]</scope>
    <source>
        <strain evidence="9 10">DSM 12116</strain>
    </source>
</reference>
<feature type="domain" description="Ribose-phosphate pyrophosphokinase N-terminal" evidence="8">
    <location>
        <begin position="19"/>
        <end position="158"/>
    </location>
</feature>
<evidence type="ECO:0000313" key="10">
    <source>
        <dbReference type="Proteomes" id="UP000746471"/>
    </source>
</evidence>
<keyword evidence="4" id="KW-0547">Nucleotide-binding</keyword>
<dbReference type="Gene3D" id="3.40.50.2020">
    <property type="match status" value="2"/>
</dbReference>
<keyword evidence="3" id="KW-0545">Nucleotide biosynthesis</keyword>
<evidence type="ECO:0000259" key="8">
    <source>
        <dbReference type="Pfam" id="PF13793"/>
    </source>
</evidence>
<dbReference type="PANTHER" id="PTHR10210">
    <property type="entry name" value="RIBOSE-PHOSPHATE DIPHOSPHOKINASE FAMILY MEMBER"/>
    <property type="match status" value="1"/>
</dbReference>
<dbReference type="PANTHER" id="PTHR10210:SF32">
    <property type="entry name" value="RIBOSE-PHOSPHATE PYROPHOSPHOKINASE 2"/>
    <property type="match status" value="1"/>
</dbReference>
<gene>
    <name evidence="9" type="ORF">KHM83_05120</name>
</gene>
<dbReference type="Pfam" id="PF13793">
    <property type="entry name" value="Pribosyltran_N"/>
    <property type="match status" value="1"/>
</dbReference>
<evidence type="ECO:0000256" key="3">
    <source>
        <dbReference type="ARBA" id="ARBA00022727"/>
    </source>
</evidence>
<evidence type="ECO:0000256" key="1">
    <source>
        <dbReference type="ARBA" id="ARBA00013247"/>
    </source>
</evidence>
<protein>
    <recommendedName>
        <fullName evidence="1">ribose-phosphate diphosphokinase</fullName>
        <ecNumber evidence="1">2.7.6.1</ecNumber>
    </recommendedName>
</protein>
<dbReference type="RefSeq" id="WP_213235833.1">
    <property type="nucleotide sequence ID" value="NZ_JAHBCL010000007.1"/>
</dbReference>
<keyword evidence="6" id="KW-0067">ATP-binding</keyword>
<dbReference type="EMBL" id="JAHBCL010000007">
    <property type="protein sequence ID" value="MBS7526047.1"/>
    <property type="molecule type" value="Genomic_DNA"/>
</dbReference>
<dbReference type="InterPro" id="IPR029057">
    <property type="entry name" value="PRTase-like"/>
</dbReference>
<organism evidence="9 10">
    <name type="scientific">Fusibacter paucivorans</name>
    <dbReference type="NCBI Taxonomy" id="76009"/>
    <lineage>
        <taxon>Bacteria</taxon>
        <taxon>Bacillati</taxon>
        <taxon>Bacillota</taxon>
        <taxon>Clostridia</taxon>
        <taxon>Eubacteriales</taxon>
        <taxon>Eubacteriales Family XII. Incertae Sedis</taxon>
        <taxon>Fusibacter</taxon>
    </lineage>
</organism>
<accession>A0ABS5PMC0</accession>
<dbReference type="InterPro" id="IPR005946">
    <property type="entry name" value="Rib-P_diPkinase"/>
</dbReference>
<evidence type="ECO:0000313" key="9">
    <source>
        <dbReference type="EMBL" id="MBS7526047.1"/>
    </source>
</evidence>
<dbReference type="InterPro" id="IPR029099">
    <property type="entry name" value="Pribosyltran_N"/>
</dbReference>
<proteinExistence type="predicted"/>
<comment type="caution">
    <text evidence="9">The sequence shown here is derived from an EMBL/GenBank/DDBJ whole genome shotgun (WGS) entry which is preliminary data.</text>
</comment>
<dbReference type="InterPro" id="IPR000836">
    <property type="entry name" value="PRTase_dom"/>
</dbReference>
<dbReference type="CDD" id="cd06223">
    <property type="entry name" value="PRTases_typeI"/>
    <property type="match status" value="1"/>
</dbReference>
<evidence type="ECO:0000256" key="2">
    <source>
        <dbReference type="ARBA" id="ARBA00022679"/>
    </source>
</evidence>
<dbReference type="NCBIfam" id="NF005299">
    <property type="entry name" value="PRK06827.1"/>
    <property type="match status" value="1"/>
</dbReference>
<dbReference type="Pfam" id="PF14572">
    <property type="entry name" value="Pribosyl_synth"/>
    <property type="match status" value="1"/>
</dbReference>
<keyword evidence="5" id="KW-0418">Kinase</keyword>
<evidence type="ECO:0000256" key="7">
    <source>
        <dbReference type="ARBA" id="ARBA00049535"/>
    </source>
</evidence>
<evidence type="ECO:0000256" key="5">
    <source>
        <dbReference type="ARBA" id="ARBA00022777"/>
    </source>
</evidence>
<dbReference type="Proteomes" id="UP000746471">
    <property type="component" value="Unassembled WGS sequence"/>
</dbReference>
<dbReference type="EC" id="2.7.6.1" evidence="1"/>
<evidence type="ECO:0000256" key="6">
    <source>
        <dbReference type="ARBA" id="ARBA00022840"/>
    </source>
</evidence>
<dbReference type="NCBIfam" id="TIGR01251">
    <property type="entry name" value="ribP_PPkin"/>
    <property type="match status" value="1"/>
</dbReference>
<keyword evidence="2" id="KW-0808">Transferase</keyword>
<keyword evidence="10" id="KW-1185">Reference proteome</keyword>
<evidence type="ECO:0000256" key="4">
    <source>
        <dbReference type="ARBA" id="ARBA00022741"/>
    </source>
</evidence>